<dbReference type="PANTHER" id="PTHR47572:SF5">
    <property type="entry name" value="BLR2277 PROTEIN"/>
    <property type="match status" value="1"/>
</dbReference>
<feature type="domain" description="SMP-30/Gluconolactonase/LRE-like region" evidence="1">
    <location>
        <begin position="56"/>
        <end position="289"/>
    </location>
</feature>
<evidence type="ECO:0000313" key="3">
    <source>
        <dbReference type="Proteomes" id="UP000269265"/>
    </source>
</evidence>
<accession>A0A3R8S3N9</accession>
<dbReference type="InterPro" id="IPR011042">
    <property type="entry name" value="6-blade_b-propeller_TolB-like"/>
</dbReference>
<evidence type="ECO:0000313" key="2">
    <source>
        <dbReference type="EMBL" id="RRS04731.1"/>
    </source>
</evidence>
<proteinExistence type="predicted"/>
<dbReference type="PANTHER" id="PTHR47572">
    <property type="entry name" value="LIPOPROTEIN-RELATED"/>
    <property type="match status" value="1"/>
</dbReference>
<dbReference type="OrthoDB" id="502821at2"/>
<dbReference type="Proteomes" id="UP000269265">
    <property type="component" value="Unassembled WGS sequence"/>
</dbReference>
<gene>
    <name evidence="2" type="ORF">EIP75_09975</name>
</gene>
<dbReference type="AlphaFoldDB" id="A0A3R8S3N9"/>
<protein>
    <recommendedName>
        <fullName evidence="1">SMP-30/Gluconolactonase/LRE-like region domain-containing protein</fullName>
    </recommendedName>
</protein>
<dbReference type="Pfam" id="PF08450">
    <property type="entry name" value="SGL"/>
    <property type="match status" value="1"/>
</dbReference>
<sequence length="310" mass="31868">MKRFQQWACGLAMGTLGGLGSQAWAGDSGLPGCGGVGASAVILSGQGPLESIAFDQQGRILYTNLFKGTLSRLDAPKAVPATVAADISSPGGIAVAGAHEAYVGTGNGLYGLAPSLGKAGIVRVDLQSGQVTPQASGLSMSNGLVRAADGTFYASDDLAASLDRVLPDGTVQRTWLKQNSNGLAISQDQKTLYVNQMVPASILAVDRATGQTRVVADAPPARKWSWLDGLDIDDQGRLYVVSYWAGEVWRLDPATRQMCLLVSGLSLPSAVAVGRAGGAYSASSVYITTHSGRIHEVSLAVPAAGPSVSP</sequence>
<evidence type="ECO:0000259" key="1">
    <source>
        <dbReference type="Pfam" id="PF08450"/>
    </source>
</evidence>
<dbReference type="InterPro" id="IPR051262">
    <property type="entry name" value="SMP-30/CGR1_Lactonase"/>
</dbReference>
<dbReference type="SUPFAM" id="SSF63829">
    <property type="entry name" value="Calcium-dependent phosphotriesterase"/>
    <property type="match status" value="1"/>
</dbReference>
<dbReference type="InterPro" id="IPR013658">
    <property type="entry name" value="SGL"/>
</dbReference>
<comment type="caution">
    <text evidence="2">The sequence shown here is derived from an EMBL/GenBank/DDBJ whole genome shotgun (WGS) entry which is preliminary data.</text>
</comment>
<dbReference type="EMBL" id="RSED01000006">
    <property type="protein sequence ID" value="RRS04731.1"/>
    <property type="molecule type" value="Genomic_DNA"/>
</dbReference>
<keyword evidence="3" id="KW-1185">Reference proteome</keyword>
<reference evidence="2 3" key="1">
    <citation type="submission" date="2018-12" db="EMBL/GenBank/DDBJ databases">
        <title>The whole draft genome of Aquabacterium sp. SJQ9.</title>
        <authorList>
            <person name="Sun L."/>
            <person name="Gao X."/>
            <person name="Chen W."/>
            <person name="Huang K."/>
        </authorList>
    </citation>
    <scope>NUCLEOTIDE SEQUENCE [LARGE SCALE GENOMIC DNA]</scope>
    <source>
        <strain evidence="2 3">SJQ9</strain>
    </source>
</reference>
<name>A0A3R8S3N9_9BURK</name>
<organism evidence="2 3">
    <name type="scientific">Aquabacterium soli</name>
    <dbReference type="NCBI Taxonomy" id="2493092"/>
    <lineage>
        <taxon>Bacteria</taxon>
        <taxon>Pseudomonadati</taxon>
        <taxon>Pseudomonadota</taxon>
        <taxon>Betaproteobacteria</taxon>
        <taxon>Burkholderiales</taxon>
        <taxon>Aquabacterium</taxon>
    </lineage>
</organism>
<dbReference type="Gene3D" id="2.120.10.30">
    <property type="entry name" value="TolB, C-terminal domain"/>
    <property type="match status" value="1"/>
</dbReference>
<dbReference type="RefSeq" id="WP_125243105.1">
    <property type="nucleotide sequence ID" value="NZ_RSED01000006.1"/>
</dbReference>